<dbReference type="Proteomes" id="UP000600247">
    <property type="component" value="Unassembled WGS sequence"/>
</dbReference>
<name>A0A917M9P6_9BACL</name>
<gene>
    <name evidence="1" type="ORF">GCM10010918_53230</name>
</gene>
<evidence type="ECO:0000313" key="2">
    <source>
        <dbReference type="Proteomes" id="UP000600247"/>
    </source>
</evidence>
<accession>A0A917M9P6</accession>
<dbReference type="AlphaFoldDB" id="A0A917M9P6"/>
<keyword evidence="2" id="KW-1185">Reference proteome</keyword>
<evidence type="ECO:0000313" key="1">
    <source>
        <dbReference type="EMBL" id="GGG88127.1"/>
    </source>
</evidence>
<protein>
    <submittedName>
        <fullName evidence="1">Uncharacterized protein</fullName>
    </submittedName>
</protein>
<proteinExistence type="predicted"/>
<reference evidence="1 2" key="1">
    <citation type="journal article" date="2014" name="Int. J. Syst. Evol. Microbiol.">
        <title>Complete genome sequence of Corynebacterium casei LMG S-19264T (=DSM 44701T), isolated from a smear-ripened cheese.</title>
        <authorList>
            <consortium name="US DOE Joint Genome Institute (JGI-PGF)"/>
            <person name="Walter F."/>
            <person name="Albersmeier A."/>
            <person name="Kalinowski J."/>
            <person name="Ruckert C."/>
        </authorList>
    </citation>
    <scope>NUCLEOTIDE SEQUENCE [LARGE SCALE GENOMIC DNA]</scope>
    <source>
        <strain evidence="1 2">CGMCC 1.15286</strain>
    </source>
</reference>
<organism evidence="1 2">
    <name type="scientific">Paenibacillus radicis</name>
    <name type="common">ex Gao et al. 2016</name>
    <dbReference type="NCBI Taxonomy" id="1737354"/>
    <lineage>
        <taxon>Bacteria</taxon>
        <taxon>Bacillati</taxon>
        <taxon>Bacillota</taxon>
        <taxon>Bacilli</taxon>
        <taxon>Bacillales</taxon>
        <taxon>Paenibacillaceae</taxon>
        <taxon>Paenibacillus</taxon>
    </lineage>
</organism>
<sequence>MKFMFGEAISAIPNPQSESPTIAAIIGKLVTAIVKTAMPALIPISPIDRRRRELMRSDKWPAIGPTMARDAG</sequence>
<dbReference type="EMBL" id="BMHY01000019">
    <property type="protein sequence ID" value="GGG88127.1"/>
    <property type="molecule type" value="Genomic_DNA"/>
</dbReference>
<comment type="caution">
    <text evidence="1">The sequence shown here is derived from an EMBL/GenBank/DDBJ whole genome shotgun (WGS) entry which is preliminary data.</text>
</comment>